<dbReference type="InterPro" id="IPR001810">
    <property type="entry name" value="F-box_dom"/>
</dbReference>
<feature type="non-terminal residue" evidence="2">
    <location>
        <position position="101"/>
    </location>
</feature>
<dbReference type="Pfam" id="PF12937">
    <property type="entry name" value="F-box-like"/>
    <property type="match status" value="1"/>
</dbReference>
<evidence type="ECO:0000313" key="3">
    <source>
        <dbReference type="Proteomes" id="UP000253551"/>
    </source>
</evidence>
<dbReference type="PROSITE" id="PS50181">
    <property type="entry name" value="FBOX"/>
    <property type="match status" value="1"/>
</dbReference>
<organism evidence="2 3">
    <name type="scientific">Rhizopus stolonifer</name>
    <name type="common">Rhizopus nigricans</name>
    <dbReference type="NCBI Taxonomy" id="4846"/>
    <lineage>
        <taxon>Eukaryota</taxon>
        <taxon>Fungi</taxon>
        <taxon>Fungi incertae sedis</taxon>
        <taxon>Mucoromycota</taxon>
        <taxon>Mucoromycotina</taxon>
        <taxon>Mucoromycetes</taxon>
        <taxon>Mucorales</taxon>
        <taxon>Mucorineae</taxon>
        <taxon>Rhizopodaceae</taxon>
        <taxon>Rhizopus</taxon>
    </lineage>
</organism>
<feature type="domain" description="F-box" evidence="1">
    <location>
        <begin position="1"/>
        <end position="43"/>
    </location>
</feature>
<dbReference type="SMART" id="SM00256">
    <property type="entry name" value="FBOX"/>
    <property type="match status" value="1"/>
</dbReference>
<evidence type="ECO:0000259" key="1">
    <source>
        <dbReference type="PROSITE" id="PS50181"/>
    </source>
</evidence>
<dbReference type="Gene3D" id="1.20.1280.50">
    <property type="match status" value="1"/>
</dbReference>
<protein>
    <recommendedName>
        <fullName evidence="1">F-box domain-containing protein</fullName>
    </recommendedName>
</protein>
<dbReference type="OrthoDB" id="2234307at2759"/>
<evidence type="ECO:0000313" key="2">
    <source>
        <dbReference type="EMBL" id="RCH77555.1"/>
    </source>
</evidence>
<dbReference type="SUPFAM" id="SSF81383">
    <property type="entry name" value="F-box domain"/>
    <property type="match status" value="1"/>
</dbReference>
<dbReference type="Proteomes" id="UP000253551">
    <property type="component" value="Unassembled WGS sequence"/>
</dbReference>
<keyword evidence="3" id="KW-1185">Reference proteome</keyword>
<sequence length="101" mass="11807">MPTLPQEILEEIFKYLSPKDNTQCQLTCRRWEQLAQEAVYKEVEIVDDDQMTSFLQSLATSVSLPGKLIRHINIKYPSEEEVTDNYPGYDWDSDDDFDLTN</sequence>
<name>A0A367IIQ1_RHIST</name>
<accession>A0A367IIQ1</accession>
<dbReference type="EMBL" id="PJQM01007962">
    <property type="protein sequence ID" value="RCH77555.1"/>
    <property type="molecule type" value="Genomic_DNA"/>
</dbReference>
<reference evidence="2 3" key="1">
    <citation type="journal article" date="2018" name="G3 (Bethesda)">
        <title>Phylogenetic and Phylogenomic Definition of Rhizopus Species.</title>
        <authorList>
            <person name="Gryganskyi A.P."/>
            <person name="Golan J."/>
            <person name="Dolatabadi S."/>
            <person name="Mondo S."/>
            <person name="Robb S."/>
            <person name="Idnurm A."/>
            <person name="Muszewska A."/>
            <person name="Steczkiewicz K."/>
            <person name="Masonjones S."/>
            <person name="Liao H.L."/>
            <person name="Gajdeczka M.T."/>
            <person name="Anike F."/>
            <person name="Vuek A."/>
            <person name="Anishchenko I.M."/>
            <person name="Voigt K."/>
            <person name="de Hoog G.S."/>
            <person name="Smith M.E."/>
            <person name="Heitman J."/>
            <person name="Vilgalys R."/>
            <person name="Stajich J.E."/>
        </authorList>
    </citation>
    <scope>NUCLEOTIDE SEQUENCE [LARGE SCALE GENOMIC DNA]</scope>
    <source>
        <strain evidence="2 3">LSU 92-RS-03</strain>
    </source>
</reference>
<dbReference type="AlphaFoldDB" id="A0A367IIQ1"/>
<dbReference type="CDD" id="cd09917">
    <property type="entry name" value="F-box_SF"/>
    <property type="match status" value="1"/>
</dbReference>
<proteinExistence type="predicted"/>
<gene>
    <name evidence="2" type="ORF">CU098_006418</name>
</gene>
<dbReference type="InterPro" id="IPR036047">
    <property type="entry name" value="F-box-like_dom_sf"/>
</dbReference>
<comment type="caution">
    <text evidence="2">The sequence shown here is derived from an EMBL/GenBank/DDBJ whole genome shotgun (WGS) entry which is preliminary data.</text>
</comment>